<evidence type="ECO:0000313" key="2">
    <source>
        <dbReference type="Proteomes" id="UP000249754"/>
    </source>
</evidence>
<dbReference type="RefSeq" id="WP_146610860.1">
    <property type="nucleotide sequence ID" value="NZ_QLLR01000018.1"/>
</dbReference>
<reference evidence="1 2" key="1">
    <citation type="submission" date="2018-06" db="EMBL/GenBank/DDBJ databases">
        <title>Genomic Encyclopedia of Archaeal and Bacterial Type Strains, Phase II (KMG-II): from individual species to whole genera.</title>
        <authorList>
            <person name="Goeker M."/>
        </authorList>
    </citation>
    <scope>NUCLEOTIDE SEQUENCE [LARGE SCALE GENOMIC DNA]</scope>
    <source>
        <strain evidence="1 2">DSM 14825</strain>
    </source>
</reference>
<proteinExistence type="predicted"/>
<sequence>MHDYSHLPELKRQLLVKSCIEIIKPSDCKNISREIFKCLHRNISATTLKRFFGLAAQNHKFSLFTVNTLTDYVNSNDSGKGIHSNLPTQEDNLLFIKGYIMYDKENLTSNSKTPLNFYIRRAEKMNILNHLKDIDQRSHSKLVIVLDVVNKLKTTN</sequence>
<dbReference type="Proteomes" id="UP000249754">
    <property type="component" value="Unassembled WGS sequence"/>
</dbReference>
<comment type="caution">
    <text evidence="1">The sequence shown here is derived from an EMBL/GenBank/DDBJ whole genome shotgun (WGS) entry which is preliminary data.</text>
</comment>
<protein>
    <submittedName>
        <fullName evidence="1">Uncharacterized protein</fullName>
    </submittedName>
</protein>
<accession>A0A327SGT9</accession>
<name>A0A327SGT9_9SPHI</name>
<dbReference type="EMBL" id="QLLR01000018">
    <property type="protein sequence ID" value="RAJ28306.1"/>
    <property type="molecule type" value="Genomic_DNA"/>
</dbReference>
<organism evidence="1 2">
    <name type="scientific">Pedobacter cryoconitis</name>
    <dbReference type="NCBI Taxonomy" id="188932"/>
    <lineage>
        <taxon>Bacteria</taxon>
        <taxon>Pseudomonadati</taxon>
        <taxon>Bacteroidota</taxon>
        <taxon>Sphingobacteriia</taxon>
        <taxon>Sphingobacteriales</taxon>
        <taxon>Sphingobacteriaceae</taxon>
        <taxon>Pedobacter</taxon>
    </lineage>
</organism>
<evidence type="ECO:0000313" key="1">
    <source>
        <dbReference type="EMBL" id="RAJ28306.1"/>
    </source>
</evidence>
<dbReference type="OrthoDB" id="772686at2"/>
<gene>
    <name evidence="1" type="ORF">LY11_03302</name>
</gene>
<dbReference type="AlphaFoldDB" id="A0A327SGT9"/>